<reference evidence="2" key="1">
    <citation type="journal article" date="2011" name="Genome Biol.">
        <title>Comparative genomics of the social amoebae Dictyostelium discoideum and Dictyostelium purpureum.</title>
        <authorList>
            <consortium name="US DOE Joint Genome Institute (JGI-PGF)"/>
            <person name="Sucgang R."/>
            <person name="Kuo A."/>
            <person name="Tian X."/>
            <person name="Salerno W."/>
            <person name="Parikh A."/>
            <person name="Feasley C.L."/>
            <person name="Dalin E."/>
            <person name="Tu H."/>
            <person name="Huang E."/>
            <person name="Barry K."/>
            <person name="Lindquist E."/>
            <person name="Shapiro H."/>
            <person name="Bruce D."/>
            <person name="Schmutz J."/>
            <person name="Salamov A."/>
            <person name="Fey P."/>
            <person name="Gaudet P."/>
            <person name="Anjard C."/>
            <person name="Babu M.M."/>
            <person name="Basu S."/>
            <person name="Bushmanova Y."/>
            <person name="van der Wel H."/>
            <person name="Katoh-Kurasawa M."/>
            <person name="Dinh C."/>
            <person name="Coutinho P.M."/>
            <person name="Saito T."/>
            <person name="Elias M."/>
            <person name="Schaap P."/>
            <person name="Kay R.R."/>
            <person name="Henrissat B."/>
            <person name="Eichinger L."/>
            <person name="Rivero F."/>
            <person name="Putnam N.H."/>
            <person name="West C.M."/>
            <person name="Loomis W.F."/>
            <person name="Chisholm R.L."/>
            <person name="Shaulsky G."/>
            <person name="Strassmann J.E."/>
            <person name="Queller D.C."/>
            <person name="Kuspa A."/>
            <person name="Grigoriev I.V."/>
        </authorList>
    </citation>
    <scope>NUCLEOTIDE SEQUENCE [LARGE SCALE GENOMIC DNA]</scope>
    <source>
        <strain evidence="2">QSDP1</strain>
    </source>
</reference>
<dbReference type="AlphaFoldDB" id="F0Z619"/>
<dbReference type="STRING" id="5786.F0Z619"/>
<dbReference type="InParanoid" id="F0Z619"/>
<dbReference type="SUPFAM" id="SSF51430">
    <property type="entry name" value="NAD(P)-linked oxidoreductase"/>
    <property type="match status" value="1"/>
</dbReference>
<evidence type="ECO:0000313" key="1">
    <source>
        <dbReference type="EMBL" id="EGC40577.1"/>
    </source>
</evidence>
<name>F0Z619_DICPU</name>
<dbReference type="RefSeq" id="XP_003282913.1">
    <property type="nucleotide sequence ID" value="XM_003282865.1"/>
</dbReference>
<dbReference type="OrthoDB" id="48988at2759"/>
<dbReference type="KEGG" id="dpp:DICPUDRAFT_146468"/>
<proteinExistence type="predicted"/>
<accession>F0Z619</accession>
<dbReference type="InterPro" id="IPR036812">
    <property type="entry name" value="NAD(P)_OxRdtase_dom_sf"/>
</dbReference>
<evidence type="ECO:0008006" key="3">
    <source>
        <dbReference type="Google" id="ProtNLM"/>
    </source>
</evidence>
<dbReference type="EMBL" id="GL870941">
    <property type="protein sequence ID" value="EGC40577.1"/>
    <property type="molecule type" value="Genomic_DNA"/>
</dbReference>
<evidence type="ECO:0000313" key="2">
    <source>
        <dbReference type="Proteomes" id="UP000001064"/>
    </source>
</evidence>
<sequence>MIKILKFKNSLNINKFYRFYSSGGTAQSTQSFLLNKQQNVNSKLSFKTLENNGILPLSLSTIAIDSDNYSLYDNEHKAILIKSIKNGCNVIKSTNESKLLQNVLSDLLDNNEIKRSELVYIKKSKPLKTSLPPNFTDSSVLLEPLSVSSIDLQIKKAFQDISLETIDIFILDLNNIMKIVKQQEGNVNIYKILQDEIFPHLQSLVSKGKIQSYGISSNDFSDSDGTGLSAEKLVEIKNNNNLSHFLFIEYPFNLYQNQAIVNKIYKSKTTSEPLNLYEYLKENQISTINNSPNSFIESINNSICRFEMVPNHSDQDIQTQLKEAFNIAIHLESNNPIFKDSVLQQTLLQDKSLIGSLQWAHNLVYESGRNKVLSNLWLWKPILSTKIHPTVTEAILSVFGNHVVNTWGGNYRKAIEQLFSIYTKSLELQTYQQQSDMNMLFNSLLNNNEFKQFSNDPNHQKLSMLQKSTLLSSIGSDILLESPTSTNNLKSIQSDIQINNNPNDKNSILPIFINLSKHLIKLINEKNTNINLNENKIIEN</sequence>
<dbReference type="Proteomes" id="UP000001064">
    <property type="component" value="Unassembled WGS sequence"/>
</dbReference>
<dbReference type="GeneID" id="10503313"/>
<dbReference type="Gene3D" id="3.20.20.100">
    <property type="entry name" value="NADP-dependent oxidoreductase domain"/>
    <property type="match status" value="1"/>
</dbReference>
<dbReference type="VEuPathDB" id="AmoebaDB:DICPUDRAFT_146468"/>
<protein>
    <recommendedName>
        <fullName evidence="3">NADP-dependent oxidoreductase domain-containing protein</fullName>
    </recommendedName>
</protein>
<dbReference type="eggNOG" id="ENOG502RDWI">
    <property type="taxonomic scope" value="Eukaryota"/>
</dbReference>
<gene>
    <name evidence="1" type="ORF">DICPUDRAFT_146468</name>
</gene>
<dbReference type="OMA" id="HIMNSWG"/>
<organism evidence="1 2">
    <name type="scientific">Dictyostelium purpureum</name>
    <name type="common">Slime mold</name>
    <dbReference type="NCBI Taxonomy" id="5786"/>
    <lineage>
        <taxon>Eukaryota</taxon>
        <taxon>Amoebozoa</taxon>
        <taxon>Evosea</taxon>
        <taxon>Eumycetozoa</taxon>
        <taxon>Dictyostelia</taxon>
        <taxon>Dictyosteliales</taxon>
        <taxon>Dictyosteliaceae</taxon>
        <taxon>Dictyostelium</taxon>
    </lineage>
</organism>
<keyword evidence="2" id="KW-1185">Reference proteome</keyword>